<dbReference type="InterPro" id="IPR036779">
    <property type="entry name" value="LysM_dom_sf"/>
</dbReference>
<feature type="signal peptide" evidence="2">
    <location>
        <begin position="1"/>
        <end position="20"/>
    </location>
</feature>
<dbReference type="EMBL" id="JAJBZG010000002">
    <property type="protein sequence ID" value="MCB7480798.1"/>
    <property type="molecule type" value="Genomic_DNA"/>
</dbReference>
<evidence type="ECO:0000259" key="3">
    <source>
        <dbReference type="PROSITE" id="PS51782"/>
    </source>
</evidence>
<evidence type="ECO:0000256" key="1">
    <source>
        <dbReference type="SAM" id="MobiDB-lite"/>
    </source>
</evidence>
<evidence type="ECO:0000256" key="2">
    <source>
        <dbReference type="SAM" id="SignalP"/>
    </source>
</evidence>
<dbReference type="PANTHER" id="PTHR33734">
    <property type="entry name" value="LYSM DOMAIN-CONTAINING GPI-ANCHORED PROTEIN 2"/>
    <property type="match status" value="1"/>
</dbReference>
<keyword evidence="5" id="KW-1185">Reference proteome</keyword>
<dbReference type="InterPro" id="IPR028082">
    <property type="entry name" value="Peripla_BP_I"/>
</dbReference>
<name>A0A9X1RUX4_9FLAO</name>
<comment type="caution">
    <text evidence="4">The sequence shown here is derived from an EMBL/GenBank/DDBJ whole genome shotgun (WGS) entry which is preliminary data.</text>
</comment>
<feature type="region of interest" description="Disordered" evidence="1">
    <location>
        <begin position="131"/>
        <end position="165"/>
    </location>
</feature>
<reference evidence="4" key="1">
    <citation type="submission" date="2021-10" db="EMBL/GenBank/DDBJ databases">
        <title>Gramella sp. ASW11-100T, isolated from marine sediment.</title>
        <authorList>
            <person name="Xia C."/>
        </authorList>
    </citation>
    <scope>NUCLEOTIDE SEQUENCE</scope>
    <source>
        <strain evidence="4">ASW11-100</strain>
    </source>
</reference>
<dbReference type="InterPro" id="IPR018392">
    <property type="entry name" value="LysM"/>
</dbReference>
<dbReference type="CDD" id="cd06268">
    <property type="entry name" value="PBP1_ABC_transporter_LIVBP-like"/>
    <property type="match status" value="1"/>
</dbReference>
<dbReference type="SUPFAM" id="SSF53822">
    <property type="entry name" value="Periplasmic binding protein-like I"/>
    <property type="match status" value="1"/>
</dbReference>
<evidence type="ECO:0000313" key="4">
    <source>
        <dbReference type="EMBL" id="MCB7480798.1"/>
    </source>
</evidence>
<dbReference type="SMART" id="SM00257">
    <property type="entry name" value="LysM"/>
    <property type="match status" value="4"/>
</dbReference>
<dbReference type="CDD" id="cd00118">
    <property type="entry name" value="LysM"/>
    <property type="match status" value="4"/>
</dbReference>
<feature type="chain" id="PRO_5040817250" evidence="2">
    <location>
        <begin position="21"/>
        <end position="661"/>
    </location>
</feature>
<dbReference type="PROSITE" id="PS51782">
    <property type="entry name" value="LYSM"/>
    <property type="match status" value="3"/>
</dbReference>
<feature type="domain" description="LysM" evidence="3">
    <location>
        <begin position="228"/>
        <end position="271"/>
    </location>
</feature>
<dbReference type="PANTHER" id="PTHR33734:SF22">
    <property type="entry name" value="MEMBRANE-BOUND LYTIC MUREIN TRANSGLYCOSYLASE D"/>
    <property type="match status" value="1"/>
</dbReference>
<feature type="domain" description="LysM" evidence="3">
    <location>
        <begin position="87"/>
        <end position="131"/>
    </location>
</feature>
<evidence type="ECO:0000313" key="5">
    <source>
        <dbReference type="Proteomes" id="UP001139414"/>
    </source>
</evidence>
<dbReference type="Pfam" id="PF01476">
    <property type="entry name" value="LysM"/>
    <property type="match status" value="4"/>
</dbReference>
<dbReference type="Gene3D" id="3.10.350.10">
    <property type="entry name" value="LysM domain"/>
    <property type="match status" value="4"/>
</dbReference>
<proteinExistence type="predicted"/>
<keyword evidence="2" id="KW-0732">Signal</keyword>
<gene>
    <name evidence="4" type="ORF">LGQ90_05910</name>
</gene>
<dbReference type="RefSeq" id="WP_229339156.1">
    <property type="nucleotide sequence ID" value="NZ_JAJBZG010000002.1"/>
</dbReference>
<organism evidence="4 5">
    <name type="scientific">Christiangramia sediminis</name>
    <dbReference type="NCBI Taxonomy" id="2881336"/>
    <lineage>
        <taxon>Bacteria</taxon>
        <taxon>Pseudomonadati</taxon>
        <taxon>Bacteroidota</taxon>
        <taxon>Flavobacteriia</taxon>
        <taxon>Flavobacteriales</taxon>
        <taxon>Flavobacteriaceae</taxon>
        <taxon>Christiangramia</taxon>
    </lineage>
</organism>
<dbReference type="GO" id="GO:0008932">
    <property type="term" value="F:lytic endotransglycosylase activity"/>
    <property type="evidence" value="ECO:0007669"/>
    <property type="project" value="TreeGrafter"/>
</dbReference>
<feature type="domain" description="LysM" evidence="3">
    <location>
        <begin position="24"/>
        <end position="67"/>
    </location>
</feature>
<dbReference type="AlphaFoldDB" id="A0A9X1RUX4"/>
<protein>
    <submittedName>
        <fullName evidence="4">LysM peptidoglycan-binding domain-containing protein</fullName>
    </submittedName>
</protein>
<dbReference type="SUPFAM" id="SSF54106">
    <property type="entry name" value="LysM domain"/>
    <property type="match status" value="4"/>
</dbReference>
<sequence length="661" mass="74618">MKYLFVICFLFQIYATSANAQSYKYHTVKKGETVFSISQSYNIDEEDIYKLNPDAREGIGVNEKLVIPVGESSNSPKSEVAGTTQFTEHTVKKKETLYSLSKQYNVSIDDIKRYNKQLYSEELQMGETIRIPSGTASPQRSVVAENTPPSTKPVVNSKPQEQQISSTREHIVLPKETRYGIARKYGMTVKELEALNPRVEVLQPGMMIRVGTDVLDDEPVIITDERFRFYEVKPQETLYSLSERFGVSQDSLKQLNPALKEGLKFGMVLKVPKNDKDGEEIDNDAYTGSGEKADTKMDLSKSIDNRSTKEIALMLPYHLNKVEEDSIATYKNAILNEKVIRISLDFYSGVLMAVDKAKSMGISTNLKVYDTKRNASEVTNIINSNNFNNIDVVIGPFLKETSEAAASRLESKNIPVINPLSNRSMRGYRNLFQSNPGDELTQKAMLDYLSRNAPGKNVVIIADGKSFKIKSELNNALPSARNINPSSNFVSEAKLAEMMTDGENWIILESDNINLVSSVTSALNRLARKHNITLLTTNKNSVYESDIISNNHLGKLKFRYPSVDKEYDTELSEDFVEDYKSRFNIEPNKYALRGYDLTLDVLLRLASAKDLYESFEKYPGYTEYYESKFHYMPNAGGGYTNNALYILQLNEDLTISEANDL</sequence>
<accession>A0A9X1RUX4</accession>
<dbReference type="Gene3D" id="3.40.50.2300">
    <property type="match status" value="2"/>
</dbReference>
<dbReference type="Proteomes" id="UP001139414">
    <property type="component" value="Unassembled WGS sequence"/>
</dbReference>
<feature type="compositionally biased region" description="Polar residues" evidence="1">
    <location>
        <begin position="147"/>
        <end position="165"/>
    </location>
</feature>